<keyword evidence="1" id="KW-0805">Transcription regulation</keyword>
<dbReference type="InterPro" id="IPR000843">
    <property type="entry name" value="HTH_LacI"/>
</dbReference>
<dbReference type="SUPFAM" id="SSF53822">
    <property type="entry name" value="Periplasmic binding protein-like I"/>
    <property type="match status" value="1"/>
</dbReference>
<sequence length="346" mass="36261">MARRRGSSGVTIQAVAERAGTSAMTVSNYLNDTGKMGEATRERVREAIEALDYKPNPAARALASSVVARIGLVYVNPQNAFLSAMLVGALQAATAHGAQLMVQYGGAPAYDTLAEALRGLVRSGANALLLPPPYSELIAGRPIVEELGVPIAVVAAGRAMPGIVTVRVDDHAAARTMTDLLISLGHRRIGFIGGPKGHGATALRCEGYLDSLRAHGLPEAPELIDSGDFGFDSGLAAAKRLLDLPERPSAIFASSDDMAAAVLSVAHRRSLTIPDGLAVAGFDDTPIAVKTWPSLTTIRQPISEMAERATLALIARVADGDAGAEDVHVDFKLIERASTGIGRFRR</sequence>
<dbReference type="InterPro" id="IPR010982">
    <property type="entry name" value="Lambda_DNA-bd_dom_sf"/>
</dbReference>
<comment type="caution">
    <text evidence="5">The sequence shown here is derived from an EMBL/GenBank/DDBJ whole genome shotgun (WGS) entry which is preliminary data.</text>
</comment>
<dbReference type="Proteomes" id="UP000557392">
    <property type="component" value="Unassembled WGS sequence"/>
</dbReference>
<keyword evidence="3" id="KW-0804">Transcription</keyword>
<protein>
    <submittedName>
        <fullName evidence="5">LacI family transcriptional regulator</fullName>
    </submittedName>
</protein>
<dbReference type="InterPro" id="IPR028082">
    <property type="entry name" value="Peripla_BP_I"/>
</dbReference>
<reference evidence="5 6" key="1">
    <citation type="submission" date="2020-08" db="EMBL/GenBank/DDBJ databases">
        <title>Genomic Encyclopedia of Type Strains, Phase IV (KMG-IV): sequencing the most valuable type-strain genomes for metagenomic binning, comparative biology and taxonomic classification.</title>
        <authorList>
            <person name="Goeker M."/>
        </authorList>
    </citation>
    <scope>NUCLEOTIDE SEQUENCE [LARGE SCALE GENOMIC DNA]</scope>
    <source>
        <strain evidence="5 6">DSM 101806</strain>
    </source>
</reference>
<dbReference type="Gene3D" id="1.10.260.40">
    <property type="entry name" value="lambda repressor-like DNA-binding domains"/>
    <property type="match status" value="1"/>
</dbReference>
<evidence type="ECO:0000313" key="6">
    <source>
        <dbReference type="Proteomes" id="UP000557392"/>
    </source>
</evidence>
<keyword evidence="6" id="KW-1185">Reference proteome</keyword>
<evidence type="ECO:0000256" key="3">
    <source>
        <dbReference type="ARBA" id="ARBA00023163"/>
    </source>
</evidence>
<feature type="domain" description="HTH lacI-type" evidence="4">
    <location>
        <begin position="10"/>
        <end position="64"/>
    </location>
</feature>
<dbReference type="Gene3D" id="3.40.50.2300">
    <property type="match status" value="2"/>
</dbReference>
<dbReference type="SUPFAM" id="SSF47413">
    <property type="entry name" value="lambda repressor-like DNA-binding domains"/>
    <property type="match status" value="1"/>
</dbReference>
<dbReference type="CDD" id="cd01392">
    <property type="entry name" value="HTH_LacI"/>
    <property type="match status" value="1"/>
</dbReference>
<dbReference type="CDD" id="cd01545">
    <property type="entry name" value="PBP1_SalR"/>
    <property type="match status" value="1"/>
</dbReference>
<evidence type="ECO:0000313" key="5">
    <source>
        <dbReference type="EMBL" id="MBB4101077.1"/>
    </source>
</evidence>
<evidence type="ECO:0000256" key="2">
    <source>
        <dbReference type="ARBA" id="ARBA00023125"/>
    </source>
</evidence>
<evidence type="ECO:0000259" key="4">
    <source>
        <dbReference type="PROSITE" id="PS50932"/>
    </source>
</evidence>
<evidence type="ECO:0000256" key="1">
    <source>
        <dbReference type="ARBA" id="ARBA00023015"/>
    </source>
</evidence>
<dbReference type="AlphaFoldDB" id="A0A7W6NYV2"/>
<dbReference type="Pfam" id="PF00356">
    <property type="entry name" value="LacI"/>
    <property type="match status" value="1"/>
</dbReference>
<dbReference type="PANTHER" id="PTHR30146">
    <property type="entry name" value="LACI-RELATED TRANSCRIPTIONAL REPRESSOR"/>
    <property type="match status" value="1"/>
</dbReference>
<dbReference type="InterPro" id="IPR046335">
    <property type="entry name" value="LacI/GalR-like_sensor"/>
</dbReference>
<name>A0A7W6NYV2_9SPHN</name>
<proteinExistence type="predicted"/>
<dbReference type="GO" id="GO:0000976">
    <property type="term" value="F:transcription cis-regulatory region binding"/>
    <property type="evidence" value="ECO:0007669"/>
    <property type="project" value="TreeGrafter"/>
</dbReference>
<gene>
    <name evidence="5" type="ORF">GGR46_004667</name>
</gene>
<dbReference type="EMBL" id="JACIEH010000005">
    <property type="protein sequence ID" value="MBB4101077.1"/>
    <property type="molecule type" value="Genomic_DNA"/>
</dbReference>
<dbReference type="PROSITE" id="PS50932">
    <property type="entry name" value="HTH_LACI_2"/>
    <property type="match status" value="1"/>
</dbReference>
<dbReference type="PANTHER" id="PTHR30146:SF153">
    <property type="entry name" value="LACTOSE OPERON REPRESSOR"/>
    <property type="match status" value="1"/>
</dbReference>
<dbReference type="Pfam" id="PF13377">
    <property type="entry name" value="Peripla_BP_3"/>
    <property type="match status" value="1"/>
</dbReference>
<dbReference type="GO" id="GO:0003700">
    <property type="term" value="F:DNA-binding transcription factor activity"/>
    <property type="evidence" value="ECO:0007669"/>
    <property type="project" value="TreeGrafter"/>
</dbReference>
<keyword evidence="2" id="KW-0238">DNA-binding</keyword>
<organism evidence="5 6">
    <name type="scientific">Sphingomonas kyeonggiensis</name>
    <dbReference type="NCBI Taxonomy" id="1268553"/>
    <lineage>
        <taxon>Bacteria</taxon>
        <taxon>Pseudomonadati</taxon>
        <taxon>Pseudomonadota</taxon>
        <taxon>Alphaproteobacteria</taxon>
        <taxon>Sphingomonadales</taxon>
        <taxon>Sphingomonadaceae</taxon>
        <taxon>Sphingomonas</taxon>
    </lineage>
</organism>
<accession>A0A7W6NYV2</accession>
<dbReference type="RefSeq" id="WP_184000445.1">
    <property type="nucleotide sequence ID" value="NZ_JACIEH010000005.1"/>
</dbReference>
<dbReference type="SMART" id="SM00354">
    <property type="entry name" value="HTH_LACI"/>
    <property type="match status" value="1"/>
</dbReference>